<dbReference type="EMBL" id="CP022743">
    <property type="protein sequence ID" value="ASU35842.1"/>
    <property type="molecule type" value="Genomic_DNA"/>
</dbReference>
<reference evidence="1 2" key="1">
    <citation type="submission" date="2017-08" db="EMBL/GenBank/DDBJ databases">
        <title>Complete genome sequence of Mucilaginibacter sp. strain BJC16-A31.</title>
        <authorList>
            <consortium name="Henan University of Science and Technology"/>
            <person name="You X."/>
        </authorList>
    </citation>
    <scope>NUCLEOTIDE SEQUENCE [LARGE SCALE GENOMIC DNA]</scope>
    <source>
        <strain evidence="1 2">BJC16-A31</strain>
    </source>
</reference>
<dbReference type="RefSeq" id="WP_157740960.1">
    <property type="nucleotide sequence ID" value="NZ_CP022743.1"/>
</dbReference>
<dbReference type="PROSITE" id="PS51257">
    <property type="entry name" value="PROKAR_LIPOPROTEIN"/>
    <property type="match status" value="1"/>
</dbReference>
<evidence type="ECO:0000313" key="2">
    <source>
        <dbReference type="Proteomes" id="UP000215002"/>
    </source>
</evidence>
<accession>A0A223P153</accession>
<dbReference type="KEGG" id="muc:MuYL_3957"/>
<gene>
    <name evidence="1" type="ORF">MuYL_3957</name>
</gene>
<organism evidence="1 2">
    <name type="scientific">Mucilaginibacter xinganensis</name>
    <dbReference type="NCBI Taxonomy" id="1234841"/>
    <lineage>
        <taxon>Bacteria</taxon>
        <taxon>Pseudomonadati</taxon>
        <taxon>Bacteroidota</taxon>
        <taxon>Sphingobacteriia</taxon>
        <taxon>Sphingobacteriales</taxon>
        <taxon>Sphingobacteriaceae</taxon>
        <taxon>Mucilaginibacter</taxon>
    </lineage>
</organism>
<keyword evidence="2" id="KW-1185">Reference proteome</keyword>
<evidence type="ECO:0000313" key="1">
    <source>
        <dbReference type="EMBL" id="ASU35842.1"/>
    </source>
</evidence>
<dbReference type="Proteomes" id="UP000215002">
    <property type="component" value="Chromosome"/>
</dbReference>
<protein>
    <recommendedName>
        <fullName evidence="3">Lipocalin-like domain-containing protein</fullName>
    </recommendedName>
</protein>
<proteinExistence type="predicted"/>
<dbReference type="AlphaFoldDB" id="A0A223P153"/>
<dbReference type="OrthoDB" id="708590at2"/>
<sequence>MKLKYPLLMAAAIILFGCNKNNSTGPTLPATKYSGRFIADEKSDPFSTGPITNAITVTFNGSRYSSAAEGSPFAADARGSFKISGNTIQLVDSLAHPANFDFGLVLSGTYSYSTKSDSLVMIKTAGQNTYTYKLKKIN</sequence>
<name>A0A223P153_9SPHI</name>
<evidence type="ECO:0008006" key="3">
    <source>
        <dbReference type="Google" id="ProtNLM"/>
    </source>
</evidence>